<evidence type="ECO:0000313" key="2">
    <source>
        <dbReference type="Proteomes" id="UP000095606"/>
    </source>
</evidence>
<protein>
    <submittedName>
        <fullName evidence="1">Uncharacterized protein</fullName>
    </submittedName>
</protein>
<dbReference type="RefSeq" id="WP_055269133.1">
    <property type="nucleotide sequence ID" value="NZ_CAXKYA010000002.1"/>
</dbReference>
<dbReference type="AlphaFoldDB" id="A0A174IPS3"/>
<dbReference type="EMBL" id="CZAE01000004">
    <property type="protein sequence ID" value="CUO86880.1"/>
    <property type="molecule type" value="Genomic_DNA"/>
</dbReference>
<dbReference type="Proteomes" id="UP000095606">
    <property type="component" value="Unassembled WGS sequence"/>
</dbReference>
<proteinExistence type="predicted"/>
<name>A0A174IPS3_9BACE</name>
<gene>
    <name evidence="1" type="ORF">ERS852461_01333</name>
</gene>
<evidence type="ECO:0000313" key="1">
    <source>
        <dbReference type="EMBL" id="CUO86880.1"/>
    </source>
</evidence>
<accession>A0A174IPS3</accession>
<reference evidence="1 2" key="1">
    <citation type="submission" date="2015-09" db="EMBL/GenBank/DDBJ databases">
        <authorList>
            <consortium name="Pathogen Informatics"/>
        </authorList>
    </citation>
    <scope>NUCLEOTIDE SEQUENCE [LARGE SCALE GENOMIC DNA]</scope>
    <source>
        <strain evidence="1 2">2789STDY5834846</strain>
    </source>
</reference>
<organism evidence="1 2">
    <name type="scientific">Bacteroides faecis</name>
    <dbReference type="NCBI Taxonomy" id="674529"/>
    <lineage>
        <taxon>Bacteria</taxon>
        <taxon>Pseudomonadati</taxon>
        <taxon>Bacteroidota</taxon>
        <taxon>Bacteroidia</taxon>
        <taxon>Bacteroidales</taxon>
        <taxon>Bacteroidaceae</taxon>
        <taxon>Bacteroides</taxon>
    </lineage>
</organism>
<sequence>MYKEEKKLNPSVLIDWLNKGKVDAKALFTYFDKEGKEIPYEERENAYTTHISLSFDISLIGYEKIK</sequence>
<dbReference type="GeneID" id="69588505"/>